<dbReference type="Proteomes" id="UP001488805">
    <property type="component" value="Unassembled WGS sequence"/>
</dbReference>
<proteinExistence type="predicted"/>
<dbReference type="EMBL" id="JBCEZU010000221">
    <property type="protein sequence ID" value="KAK9523294.1"/>
    <property type="molecule type" value="Genomic_DNA"/>
</dbReference>
<comment type="caution">
    <text evidence="1">The sequence shown here is derived from an EMBL/GenBank/DDBJ whole genome shotgun (WGS) entry which is preliminary data.</text>
</comment>
<reference evidence="1 2" key="1">
    <citation type="journal article" date="2024" name="Genome Biol. Evol.">
        <title>Chromosome-level genome assembly of the viviparous eelpout Zoarces viviparus.</title>
        <authorList>
            <person name="Fuhrmann N."/>
            <person name="Brasseur M.V."/>
            <person name="Bakowski C.E."/>
            <person name="Podsiadlowski L."/>
            <person name="Prost S."/>
            <person name="Krehenwinkel H."/>
            <person name="Mayer C."/>
        </authorList>
    </citation>
    <scope>NUCLEOTIDE SEQUENCE [LARGE SCALE GENOMIC DNA]</scope>
    <source>
        <strain evidence="1">NO-MEL_2022_Ind0_liver</strain>
    </source>
</reference>
<accession>A0AAW1EL03</accession>
<organism evidence="1 2">
    <name type="scientific">Zoarces viviparus</name>
    <name type="common">Viviparous eelpout</name>
    <name type="synonym">Blennius viviparus</name>
    <dbReference type="NCBI Taxonomy" id="48416"/>
    <lineage>
        <taxon>Eukaryota</taxon>
        <taxon>Metazoa</taxon>
        <taxon>Chordata</taxon>
        <taxon>Craniata</taxon>
        <taxon>Vertebrata</taxon>
        <taxon>Euteleostomi</taxon>
        <taxon>Actinopterygii</taxon>
        <taxon>Neopterygii</taxon>
        <taxon>Teleostei</taxon>
        <taxon>Neoteleostei</taxon>
        <taxon>Acanthomorphata</taxon>
        <taxon>Eupercaria</taxon>
        <taxon>Perciformes</taxon>
        <taxon>Cottioidei</taxon>
        <taxon>Zoarcales</taxon>
        <taxon>Zoarcidae</taxon>
        <taxon>Zoarcinae</taxon>
        <taxon>Zoarces</taxon>
    </lineage>
</organism>
<evidence type="ECO:0000313" key="1">
    <source>
        <dbReference type="EMBL" id="KAK9523294.1"/>
    </source>
</evidence>
<evidence type="ECO:0000313" key="2">
    <source>
        <dbReference type="Proteomes" id="UP001488805"/>
    </source>
</evidence>
<sequence length="192" mass="21565">MPWLGPVMARLPPHTGKDQKLKVLTFVSCVAMLMNRDFITCKELGSLIGAMGVPQSDLQRLQVQSRFLMPQVFGLSVWHLHGDIPHRMAPLPPRPGPTVARPEDSVQEQPFKDVQAREDEGTCQAVRRTKATCLPVTSKSAWTSLELGLINTTEEVKLAKAYQLYLVTCKDNGIPVKTHKAFKLMRCRMMQQ</sequence>
<gene>
    <name evidence="1" type="ORF">VZT92_019696</name>
</gene>
<name>A0AAW1EL03_ZOAVI</name>
<keyword evidence="2" id="KW-1185">Reference proteome</keyword>
<dbReference type="AlphaFoldDB" id="A0AAW1EL03"/>
<protein>
    <submittedName>
        <fullName evidence="1">Uncharacterized protein</fullName>
    </submittedName>
</protein>